<evidence type="ECO:0000256" key="4">
    <source>
        <dbReference type="ARBA" id="ARBA00022692"/>
    </source>
</evidence>
<dbReference type="GO" id="GO:0043952">
    <property type="term" value="P:protein transport by the Sec complex"/>
    <property type="evidence" value="ECO:0007669"/>
    <property type="project" value="UniProtKB-UniRule"/>
</dbReference>
<feature type="transmembrane region" description="Helical" evidence="10">
    <location>
        <begin position="223"/>
        <end position="245"/>
    </location>
</feature>
<evidence type="ECO:0000313" key="15">
    <source>
        <dbReference type="Proteomes" id="UP000709959"/>
    </source>
</evidence>
<dbReference type="Gene3D" id="1.10.3370.10">
    <property type="entry name" value="SecY subunit domain"/>
    <property type="match status" value="1"/>
</dbReference>
<comment type="caution">
    <text evidence="10">Lacks conserved residue(s) required for the propagation of feature annotation.</text>
</comment>
<feature type="transmembrane region" description="Helical" evidence="10">
    <location>
        <begin position="316"/>
        <end position="339"/>
    </location>
</feature>
<dbReference type="InterPro" id="IPR030659">
    <property type="entry name" value="SecY_CS"/>
</dbReference>
<dbReference type="Proteomes" id="UP000709959">
    <property type="component" value="Unassembled WGS sequence"/>
</dbReference>
<dbReference type="HAMAP" id="MF_01465">
    <property type="entry name" value="SecY"/>
    <property type="match status" value="1"/>
</dbReference>
<dbReference type="EMBL" id="JADKCH010000002">
    <property type="protein sequence ID" value="MBK8571810.1"/>
    <property type="molecule type" value="Genomic_DNA"/>
</dbReference>
<keyword evidence="5 10" id="KW-0653">Protein transport</keyword>
<comment type="subunit">
    <text evidence="10">Component of the Sec protein translocase complex. Heterotrimer consisting of SecY, SecE and SecG subunits. The heterotrimers can form oligomers, although 1 heterotrimer is thought to be able to translocate proteins. Interacts with the ribosome. Interacts with SecDF, and other proteins may be involved. Interacts with SecA.</text>
</comment>
<evidence type="ECO:0000256" key="12">
    <source>
        <dbReference type="RuleBase" id="RU003484"/>
    </source>
</evidence>
<keyword evidence="3 10" id="KW-0813">Transport</keyword>
<name>A0A936F1E2_9BACT</name>
<keyword evidence="10" id="KW-1003">Cell membrane</keyword>
<dbReference type="GO" id="GO:0065002">
    <property type="term" value="P:intracellular protein transmembrane transport"/>
    <property type="evidence" value="ECO:0007669"/>
    <property type="project" value="UniProtKB-UniRule"/>
</dbReference>
<evidence type="ECO:0000256" key="11">
    <source>
        <dbReference type="RuleBase" id="RU000537"/>
    </source>
</evidence>
<dbReference type="PANTHER" id="PTHR10906">
    <property type="entry name" value="SECY/SEC61-ALPHA FAMILY MEMBER"/>
    <property type="match status" value="1"/>
</dbReference>
<gene>
    <name evidence="10 14" type="primary">secY</name>
    <name evidence="14" type="ORF">IPN91_04005</name>
</gene>
<evidence type="ECO:0000256" key="6">
    <source>
        <dbReference type="ARBA" id="ARBA00022989"/>
    </source>
</evidence>
<feature type="transmembrane region" description="Helical" evidence="10">
    <location>
        <begin position="69"/>
        <end position="96"/>
    </location>
</feature>
<dbReference type="NCBIfam" id="TIGR00967">
    <property type="entry name" value="3a0501s007"/>
    <property type="match status" value="1"/>
</dbReference>
<dbReference type="SUPFAM" id="SSF103491">
    <property type="entry name" value="Preprotein translocase SecY subunit"/>
    <property type="match status" value="1"/>
</dbReference>
<sequence>MNRLRNLFAIPELRKRLLFTLLLLAIYRLGVHVSVPGVNAENLAAALRRGGGGLFDVIDLFSGGAFKKFSVFALGIAPYITASIVLQLMGAVVPYLENLQKKEGEAGRAKINQWTRYLTVGLAFVQGLGIASLAQSQNAPGLEVVTSSLSPTAFRFLAAFTLAVGTMFVMWIGEQITERGIGNGISLLIFAGIVAGLPQALTTLTVMITQSLKGAANVPPPGIFILLIAAMIVVLLAVVLVENAYRRIPIHYARRADSAGMSSQRSSYMPLKVNTAGVMPVIFASSVIFFPATIAQFTRWEWLAKAAAYVSPQTHFWVYTPVFVGVVIFFAFFYTSIVFNPDETAENMKRSGGYIPGIRPGKETSIFMDGILSKLTFVGAIYLALVSLVPLLITNNIQGLNFYFGGTSLLIVVGVAMDSAAQLESLLVMRRYDGFLEKGRIRGRSTRGGAA</sequence>
<comment type="function">
    <text evidence="10 11">The central subunit of the protein translocation channel SecYEG. Consists of two halves formed by TMs 1-5 and 6-10. These two domains form a lateral gate at the front which open onto the bilayer between TMs 2 and 7, and are clamped together by SecE at the back. The channel is closed by both a pore ring composed of hydrophobic SecY resides and a short helix (helix 2A) on the extracellular side of the membrane which forms a plug. The plug probably moves laterally to allow the channel to open. The ring and the pore may move independently.</text>
</comment>
<dbReference type="PRINTS" id="PR00303">
    <property type="entry name" value="SECYTRNLCASE"/>
</dbReference>
<feature type="transmembrane region" description="Helical" evidence="10">
    <location>
        <begin position="154"/>
        <end position="173"/>
    </location>
</feature>
<evidence type="ECO:0000256" key="7">
    <source>
        <dbReference type="ARBA" id="ARBA00023010"/>
    </source>
</evidence>
<dbReference type="InterPro" id="IPR002208">
    <property type="entry name" value="SecY/SEC61-alpha"/>
</dbReference>
<evidence type="ECO:0000256" key="3">
    <source>
        <dbReference type="ARBA" id="ARBA00022448"/>
    </source>
</evidence>
<dbReference type="PIRSF" id="PIRSF004557">
    <property type="entry name" value="SecY"/>
    <property type="match status" value="1"/>
</dbReference>
<proteinExistence type="inferred from homology"/>
<dbReference type="Pfam" id="PF00344">
    <property type="entry name" value="SecY"/>
    <property type="match status" value="1"/>
</dbReference>
<evidence type="ECO:0000256" key="9">
    <source>
        <dbReference type="ARBA" id="ARBA00039733"/>
    </source>
</evidence>
<dbReference type="GO" id="GO:0005886">
    <property type="term" value="C:plasma membrane"/>
    <property type="evidence" value="ECO:0007669"/>
    <property type="project" value="UniProtKB-SubCell"/>
</dbReference>
<feature type="transmembrane region" description="Helical" evidence="10">
    <location>
        <begin position="273"/>
        <end position="296"/>
    </location>
</feature>
<keyword evidence="8 10" id="KW-0472">Membrane</keyword>
<evidence type="ECO:0000256" key="13">
    <source>
        <dbReference type="RuleBase" id="RU004349"/>
    </source>
</evidence>
<reference evidence="14 15" key="1">
    <citation type="submission" date="2020-10" db="EMBL/GenBank/DDBJ databases">
        <title>Connecting structure to function with the recovery of over 1000 high-quality activated sludge metagenome-assembled genomes encoding full-length rRNA genes using long-read sequencing.</title>
        <authorList>
            <person name="Singleton C.M."/>
            <person name="Petriglieri F."/>
            <person name="Kristensen J.M."/>
            <person name="Kirkegaard R.H."/>
            <person name="Michaelsen T.Y."/>
            <person name="Andersen M.H."/>
            <person name="Karst S.M."/>
            <person name="Dueholm M.S."/>
            <person name="Nielsen P.H."/>
            <person name="Albertsen M."/>
        </authorList>
    </citation>
    <scope>NUCLEOTIDE SEQUENCE [LARGE SCALE GENOMIC DNA]</scope>
    <source>
        <strain evidence="14">OdNE_18-Q3-R46-58_MAXAC.008</strain>
    </source>
</reference>
<evidence type="ECO:0000256" key="8">
    <source>
        <dbReference type="ARBA" id="ARBA00023136"/>
    </source>
</evidence>
<dbReference type="PROSITE" id="PS00755">
    <property type="entry name" value="SECY_1"/>
    <property type="match status" value="1"/>
</dbReference>
<dbReference type="FunFam" id="1.10.3370.10:FF:000001">
    <property type="entry name" value="Preprotein translocase subunit SecY"/>
    <property type="match status" value="1"/>
</dbReference>
<evidence type="ECO:0000256" key="2">
    <source>
        <dbReference type="ARBA" id="ARBA00005751"/>
    </source>
</evidence>
<dbReference type="InterPro" id="IPR026593">
    <property type="entry name" value="SecY"/>
</dbReference>
<evidence type="ECO:0000256" key="1">
    <source>
        <dbReference type="ARBA" id="ARBA00004141"/>
    </source>
</evidence>
<dbReference type="AlphaFoldDB" id="A0A936F1E2"/>
<evidence type="ECO:0000256" key="5">
    <source>
        <dbReference type="ARBA" id="ARBA00022927"/>
    </source>
</evidence>
<comment type="similarity">
    <text evidence="2 10 13">Belongs to the SecY/SEC61-alpha family.</text>
</comment>
<keyword evidence="6 10" id="KW-1133">Transmembrane helix</keyword>
<feature type="transmembrane region" description="Helical" evidence="10">
    <location>
        <begin position="185"/>
        <end position="208"/>
    </location>
</feature>
<dbReference type="PROSITE" id="PS00756">
    <property type="entry name" value="SECY_2"/>
    <property type="match status" value="1"/>
</dbReference>
<protein>
    <recommendedName>
        <fullName evidence="9 10">Protein translocase subunit SecY</fullName>
    </recommendedName>
</protein>
<accession>A0A936F1E2</accession>
<dbReference type="GO" id="GO:0006605">
    <property type="term" value="P:protein targeting"/>
    <property type="evidence" value="ECO:0007669"/>
    <property type="project" value="UniProtKB-UniRule"/>
</dbReference>
<feature type="transmembrane region" description="Helical" evidence="10">
    <location>
        <begin position="117"/>
        <end position="134"/>
    </location>
</feature>
<comment type="subcellular location">
    <subcellularLocation>
        <location evidence="10">Cell membrane</location>
        <topology evidence="10">Multi-pass membrane protein</topology>
    </subcellularLocation>
    <subcellularLocation>
        <location evidence="1 12">Membrane</location>
        <topology evidence="1 12">Multi-pass membrane protein</topology>
    </subcellularLocation>
</comment>
<keyword evidence="4 10" id="KW-0812">Transmembrane</keyword>
<feature type="transmembrane region" description="Helical" evidence="10">
    <location>
        <begin position="400"/>
        <end position="421"/>
    </location>
</feature>
<evidence type="ECO:0000313" key="14">
    <source>
        <dbReference type="EMBL" id="MBK8571810.1"/>
    </source>
</evidence>
<comment type="caution">
    <text evidence="14">The sequence shown here is derived from an EMBL/GenBank/DDBJ whole genome shotgun (WGS) entry which is preliminary data.</text>
</comment>
<dbReference type="InterPro" id="IPR023201">
    <property type="entry name" value="SecY_dom_sf"/>
</dbReference>
<keyword evidence="7 10" id="KW-0811">Translocation</keyword>
<feature type="transmembrane region" description="Helical" evidence="10">
    <location>
        <begin position="375"/>
        <end position="394"/>
    </location>
</feature>
<organism evidence="14 15">
    <name type="scientific">Candidatus Geothrix odensensis</name>
    <dbReference type="NCBI Taxonomy" id="2954440"/>
    <lineage>
        <taxon>Bacteria</taxon>
        <taxon>Pseudomonadati</taxon>
        <taxon>Acidobacteriota</taxon>
        <taxon>Holophagae</taxon>
        <taxon>Holophagales</taxon>
        <taxon>Holophagaceae</taxon>
        <taxon>Geothrix</taxon>
    </lineage>
</organism>
<evidence type="ECO:0000256" key="10">
    <source>
        <dbReference type="HAMAP-Rule" id="MF_01465"/>
    </source>
</evidence>